<evidence type="ECO:0000256" key="3">
    <source>
        <dbReference type="ARBA" id="ARBA00023004"/>
    </source>
</evidence>
<keyword evidence="3 4" id="KW-0408">Iron</keyword>
<proteinExistence type="predicted"/>
<evidence type="ECO:0000313" key="8">
    <source>
        <dbReference type="Proteomes" id="UP000066284"/>
    </source>
</evidence>
<reference evidence="8" key="1">
    <citation type="submission" date="2015-09" db="EMBL/GenBank/DDBJ databases">
        <authorList>
            <person name="Daims H."/>
        </authorList>
    </citation>
    <scope>NUCLEOTIDE SEQUENCE [LARGE SCALE GENOMIC DNA]</scope>
</reference>
<sequence length="153" mass="17192">MTRRMVRLSVIVMGGVLLLSGGMASAEDLPPLPPVPPEYADKKMPAGGWTDPKFIEEGRKIYLGEFKTDVNCASCHGKDGKPVKKGARDLRDPKIVCRYSDAYWFWRIAEGIPKTKMKANKGLLTDEQIWQVMAYENQFSHDGKPADRSCYKP</sequence>
<keyword evidence="1 4" id="KW-0349">Heme</keyword>
<dbReference type="Gene3D" id="1.10.760.10">
    <property type="entry name" value="Cytochrome c-like domain"/>
    <property type="match status" value="1"/>
</dbReference>
<accession>A0A0S4KZJ0</accession>
<organism evidence="7 8">
    <name type="scientific">Candidatus Nitrospira inopinata</name>
    <dbReference type="NCBI Taxonomy" id="1715989"/>
    <lineage>
        <taxon>Bacteria</taxon>
        <taxon>Pseudomonadati</taxon>
        <taxon>Nitrospirota</taxon>
        <taxon>Nitrospiria</taxon>
        <taxon>Nitrospirales</taxon>
        <taxon>Nitrospiraceae</taxon>
        <taxon>Nitrospira</taxon>
    </lineage>
</organism>
<dbReference type="InterPro" id="IPR036909">
    <property type="entry name" value="Cyt_c-like_dom_sf"/>
</dbReference>
<evidence type="ECO:0000256" key="2">
    <source>
        <dbReference type="ARBA" id="ARBA00022723"/>
    </source>
</evidence>
<dbReference type="GO" id="GO:0020037">
    <property type="term" value="F:heme binding"/>
    <property type="evidence" value="ECO:0007669"/>
    <property type="project" value="InterPro"/>
</dbReference>
<evidence type="ECO:0000259" key="6">
    <source>
        <dbReference type="PROSITE" id="PS51007"/>
    </source>
</evidence>
<gene>
    <name evidence="7" type="ORF">NITINOP_2166</name>
</gene>
<evidence type="ECO:0000313" key="7">
    <source>
        <dbReference type="EMBL" id="CUQ67138.1"/>
    </source>
</evidence>
<dbReference type="OrthoDB" id="9808312at2"/>
<feature type="signal peptide" evidence="5">
    <location>
        <begin position="1"/>
        <end position="26"/>
    </location>
</feature>
<dbReference type="PROSITE" id="PS51007">
    <property type="entry name" value="CYTC"/>
    <property type="match status" value="1"/>
</dbReference>
<dbReference type="RefSeq" id="WP_158023346.1">
    <property type="nucleotide sequence ID" value="NZ_LN885086.1"/>
</dbReference>
<evidence type="ECO:0000256" key="4">
    <source>
        <dbReference type="PROSITE-ProRule" id="PRU00433"/>
    </source>
</evidence>
<dbReference type="AlphaFoldDB" id="A0A0S4KZJ0"/>
<evidence type="ECO:0000256" key="5">
    <source>
        <dbReference type="SAM" id="SignalP"/>
    </source>
</evidence>
<dbReference type="GO" id="GO:0009055">
    <property type="term" value="F:electron transfer activity"/>
    <property type="evidence" value="ECO:0007669"/>
    <property type="project" value="InterPro"/>
</dbReference>
<name>A0A0S4KZJ0_9BACT</name>
<evidence type="ECO:0000256" key="1">
    <source>
        <dbReference type="ARBA" id="ARBA00022617"/>
    </source>
</evidence>
<keyword evidence="2 4" id="KW-0479">Metal-binding</keyword>
<dbReference type="Pfam" id="PF13442">
    <property type="entry name" value="Cytochrome_CBB3"/>
    <property type="match status" value="1"/>
</dbReference>
<dbReference type="GO" id="GO:0046872">
    <property type="term" value="F:metal ion binding"/>
    <property type="evidence" value="ECO:0007669"/>
    <property type="project" value="UniProtKB-KW"/>
</dbReference>
<keyword evidence="5" id="KW-0732">Signal</keyword>
<feature type="domain" description="Cytochrome c" evidence="6">
    <location>
        <begin position="53"/>
        <end position="140"/>
    </location>
</feature>
<dbReference type="KEGG" id="nio:NITINOP_2166"/>
<dbReference type="InterPro" id="IPR009056">
    <property type="entry name" value="Cyt_c-like_dom"/>
</dbReference>
<dbReference type="Proteomes" id="UP000066284">
    <property type="component" value="Chromosome 1"/>
</dbReference>
<dbReference type="STRING" id="1715989.NITINOP_2166"/>
<dbReference type="SUPFAM" id="SSF46626">
    <property type="entry name" value="Cytochrome c"/>
    <property type="match status" value="1"/>
</dbReference>
<keyword evidence="8" id="KW-1185">Reference proteome</keyword>
<feature type="chain" id="PRO_5006623647" evidence="5">
    <location>
        <begin position="27"/>
        <end position="153"/>
    </location>
</feature>
<protein>
    <submittedName>
        <fullName evidence="7">Putative Cytochrome c</fullName>
    </submittedName>
</protein>
<dbReference type="EMBL" id="LN885086">
    <property type="protein sequence ID" value="CUQ67138.1"/>
    <property type="molecule type" value="Genomic_DNA"/>
</dbReference>